<dbReference type="EMBL" id="JAPFFF010000009">
    <property type="protein sequence ID" value="KAK8883393.1"/>
    <property type="molecule type" value="Genomic_DNA"/>
</dbReference>
<evidence type="ECO:0000313" key="2">
    <source>
        <dbReference type="Proteomes" id="UP001470230"/>
    </source>
</evidence>
<accession>A0ABR2JXP6</accession>
<dbReference type="InterPro" id="IPR026906">
    <property type="entry name" value="LRR_5"/>
</dbReference>
<dbReference type="Pfam" id="PF13306">
    <property type="entry name" value="LRR_5"/>
    <property type="match status" value="2"/>
</dbReference>
<dbReference type="SUPFAM" id="SSF52058">
    <property type="entry name" value="L domain-like"/>
    <property type="match status" value="1"/>
</dbReference>
<keyword evidence="2" id="KW-1185">Reference proteome</keyword>
<dbReference type="Gene3D" id="3.80.10.10">
    <property type="entry name" value="Ribonuclease Inhibitor"/>
    <property type="match status" value="1"/>
</dbReference>
<dbReference type="Proteomes" id="UP001470230">
    <property type="component" value="Unassembled WGS sequence"/>
</dbReference>
<gene>
    <name evidence="1" type="ORF">M9Y10_046043</name>
</gene>
<comment type="caution">
    <text evidence="1">The sequence shown here is derived from an EMBL/GenBank/DDBJ whole genome shotgun (WGS) entry which is preliminary data.</text>
</comment>
<name>A0ABR2JXP6_9EUKA</name>
<dbReference type="InterPro" id="IPR032675">
    <property type="entry name" value="LRR_dom_sf"/>
</dbReference>
<evidence type="ECO:0000313" key="1">
    <source>
        <dbReference type="EMBL" id="KAK8883393.1"/>
    </source>
</evidence>
<organism evidence="1 2">
    <name type="scientific">Tritrichomonas musculus</name>
    <dbReference type="NCBI Taxonomy" id="1915356"/>
    <lineage>
        <taxon>Eukaryota</taxon>
        <taxon>Metamonada</taxon>
        <taxon>Parabasalia</taxon>
        <taxon>Tritrichomonadida</taxon>
        <taxon>Tritrichomonadidae</taxon>
        <taxon>Tritrichomonas</taxon>
    </lineage>
</organism>
<proteinExistence type="predicted"/>
<reference evidence="1 2" key="1">
    <citation type="submission" date="2024-04" db="EMBL/GenBank/DDBJ databases">
        <title>Tritrichomonas musculus Genome.</title>
        <authorList>
            <person name="Alves-Ferreira E."/>
            <person name="Grigg M."/>
            <person name="Lorenzi H."/>
            <person name="Galac M."/>
        </authorList>
    </citation>
    <scope>NUCLEOTIDE SEQUENCE [LARGE SCALE GENOMIC DNA]</scope>
    <source>
        <strain evidence="1 2">EAF2021</strain>
    </source>
</reference>
<protein>
    <submittedName>
        <fullName evidence="1">Uncharacterized protein</fullName>
    </submittedName>
</protein>
<sequence length="240" mass="27262">MSLPNRLLKKFPFPQNLKTVDFSDDSELHSIGKDAFSLSSIEKITIPSKVNELSESWCGWTSNLNNISIMKGNENFCFVDNSFILGKSDIKVNFFDFLIFSVRDIKNVTIPPYIRRIGMYAFCSCEKVDFVDFGVDSKLDLIEKCAFSKSSIIRISIPSSVRQIDEMAFSGCWCLESIEFLSDEIVVGNNCFSYNQNLSIVSFPNAKRISFGKDQFYSVSINFKLFIHVGSVLVNFKCKI</sequence>